<gene>
    <name evidence="3" type="ORF">ZEAMMB73_Zm00001d049053</name>
</gene>
<dbReference type="PANTHER" id="PTHR31515:SF0">
    <property type="entry name" value="TRANSMEMBRANE PROTEIN"/>
    <property type="match status" value="1"/>
</dbReference>
<accession>A0A1D6PRZ5</accession>
<dbReference type="PANTHER" id="PTHR31515">
    <property type="entry name" value="TRANSMEMBRANE PROTEIN-RELATED"/>
    <property type="match status" value="1"/>
</dbReference>
<keyword evidence="2" id="KW-1133">Transmembrane helix</keyword>
<keyword evidence="2" id="KW-0812">Transmembrane</keyword>
<feature type="region of interest" description="Disordered" evidence="1">
    <location>
        <begin position="1"/>
        <end position="66"/>
    </location>
</feature>
<dbReference type="EMBL" id="CM000780">
    <property type="protein sequence ID" value="AQK49492.1"/>
    <property type="molecule type" value="Genomic_DNA"/>
</dbReference>
<organism evidence="3">
    <name type="scientific">Zea mays</name>
    <name type="common">Maize</name>
    <dbReference type="NCBI Taxonomy" id="4577"/>
    <lineage>
        <taxon>Eukaryota</taxon>
        <taxon>Viridiplantae</taxon>
        <taxon>Streptophyta</taxon>
        <taxon>Embryophyta</taxon>
        <taxon>Tracheophyta</taxon>
        <taxon>Spermatophyta</taxon>
        <taxon>Magnoliopsida</taxon>
        <taxon>Liliopsida</taxon>
        <taxon>Poales</taxon>
        <taxon>Poaceae</taxon>
        <taxon>PACMAD clade</taxon>
        <taxon>Panicoideae</taxon>
        <taxon>Andropogonodae</taxon>
        <taxon>Andropogoneae</taxon>
        <taxon>Tripsacinae</taxon>
        <taxon>Zea</taxon>
    </lineage>
</organism>
<evidence type="ECO:0000313" key="3">
    <source>
        <dbReference type="EMBL" id="AQK49492.1"/>
    </source>
</evidence>
<sequence>MEVESAMLASSLNPAPTLSASATARFPASSTPNRRPGSLHGRRVCDSPISVEGVSSSPDRRPGSLHARDSLLSMEGESAMLTWIGYPAPALSMEGVSPIAASSLANRVRHGNTGEAVGSLVDAHHGETNGGKGKGYIFHPGRMWRGSSNSVTLRTTIYAQVNAALRKIRDTSEFVQSFASEHLKTPLEELVKGNKNKSTTELWVEKFYKKVTNLPEPFPHDLVEKLEEYLDYRHPAKHYFYTTVCLYRDVIFASGYSCAIFLKLIIFILFHSKHFYPFPPSLDRYVERVLANERDKMKCCSIEYSHPKQSSQAFVYGGILLAGFIVYSLVIFFSSLVR</sequence>
<dbReference type="InParanoid" id="A0A1D6PRZ5"/>
<dbReference type="ExpressionAtlas" id="A0A1D6PRZ5">
    <property type="expression patterns" value="baseline"/>
</dbReference>
<name>A0A1D6PRZ5_MAIZE</name>
<evidence type="ECO:0000256" key="1">
    <source>
        <dbReference type="SAM" id="MobiDB-lite"/>
    </source>
</evidence>
<feature type="transmembrane region" description="Helical" evidence="2">
    <location>
        <begin position="250"/>
        <end position="270"/>
    </location>
</feature>
<reference evidence="3" key="1">
    <citation type="submission" date="2015-12" db="EMBL/GenBank/DDBJ databases">
        <title>Update maize B73 reference genome by single molecule sequencing technologies.</title>
        <authorList>
            <consortium name="Maize Genome Sequencing Project"/>
            <person name="Ware D."/>
        </authorList>
    </citation>
    <scope>NUCLEOTIDE SEQUENCE</scope>
    <source>
        <tissue evidence="3">Seedling</tissue>
    </source>
</reference>
<evidence type="ECO:0000256" key="2">
    <source>
        <dbReference type="SAM" id="Phobius"/>
    </source>
</evidence>
<feature type="compositionally biased region" description="Polar residues" evidence="1">
    <location>
        <begin position="8"/>
        <end position="33"/>
    </location>
</feature>
<protein>
    <submittedName>
        <fullName evidence="3">Uncharacterized protein</fullName>
    </submittedName>
</protein>
<feature type="transmembrane region" description="Helical" evidence="2">
    <location>
        <begin position="313"/>
        <end position="337"/>
    </location>
</feature>
<proteinExistence type="predicted"/>
<dbReference type="AlphaFoldDB" id="A0A1D6PRZ5"/>
<keyword evidence="2" id="KW-0472">Membrane</keyword>